<evidence type="ECO:0000313" key="2">
    <source>
        <dbReference type="EMBL" id="KAK7323387.1"/>
    </source>
</evidence>
<organism evidence="2 3">
    <name type="scientific">Canavalia gladiata</name>
    <name type="common">Sword bean</name>
    <name type="synonym">Dolichos gladiatus</name>
    <dbReference type="NCBI Taxonomy" id="3824"/>
    <lineage>
        <taxon>Eukaryota</taxon>
        <taxon>Viridiplantae</taxon>
        <taxon>Streptophyta</taxon>
        <taxon>Embryophyta</taxon>
        <taxon>Tracheophyta</taxon>
        <taxon>Spermatophyta</taxon>
        <taxon>Magnoliopsida</taxon>
        <taxon>eudicotyledons</taxon>
        <taxon>Gunneridae</taxon>
        <taxon>Pentapetalae</taxon>
        <taxon>rosids</taxon>
        <taxon>fabids</taxon>
        <taxon>Fabales</taxon>
        <taxon>Fabaceae</taxon>
        <taxon>Papilionoideae</taxon>
        <taxon>50 kb inversion clade</taxon>
        <taxon>NPAAA clade</taxon>
        <taxon>indigoferoid/millettioid clade</taxon>
        <taxon>Phaseoleae</taxon>
        <taxon>Canavalia</taxon>
    </lineage>
</organism>
<keyword evidence="3" id="KW-1185">Reference proteome</keyword>
<evidence type="ECO:0000313" key="3">
    <source>
        <dbReference type="Proteomes" id="UP001367508"/>
    </source>
</evidence>
<feature type="region of interest" description="Disordered" evidence="1">
    <location>
        <begin position="61"/>
        <end position="106"/>
    </location>
</feature>
<gene>
    <name evidence="2" type="ORF">VNO77_26859</name>
</gene>
<name>A0AAN9Q5Z1_CANGL</name>
<sequence>MRRKTSRKYQPRVVLGEATKVVMRFVVVENLEGQNRGAYACTILLILETQKKRGRHAMHRSRAISESNSGRAQHNGESGHARTHSCWRPNRRGRMMNPNGNGAGTRRARHWIQSSHSQPSSTHRIAVLQITPSSLINCSISMPLAFGLESEAATGLTGKHLDQAQAKGGKEDLMQKSTDGEGCDQAPPNLTRHY</sequence>
<dbReference type="Proteomes" id="UP001367508">
    <property type="component" value="Unassembled WGS sequence"/>
</dbReference>
<proteinExistence type="predicted"/>
<dbReference type="EMBL" id="JAYMYQ010000006">
    <property type="protein sequence ID" value="KAK7323387.1"/>
    <property type="molecule type" value="Genomic_DNA"/>
</dbReference>
<feature type="compositionally biased region" description="Basic residues" evidence="1">
    <location>
        <begin position="81"/>
        <end position="94"/>
    </location>
</feature>
<feature type="region of interest" description="Disordered" evidence="1">
    <location>
        <begin position="165"/>
        <end position="194"/>
    </location>
</feature>
<accession>A0AAN9Q5Z1</accession>
<comment type="caution">
    <text evidence="2">The sequence shown here is derived from an EMBL/GenBank/DDBJ whole genome shotgun (WGS) entry which is preliminary data.</text>
</comment>
<protein>
    <submittedName>
        <fullName evidence="2">Uncharacterized protein</fullName>
    </submittedName>
</protein>
<feature type="compositionally biased region" description="Polar residues" evidence="1">
    <location>
        <begin position="64"/>
        <end position="76"/>
    </location>
</feature>
<dbReference type="AlphaFoldDB" id="A0AAN9Q5Z1"/>
<evidence type="ECO:0000256" key="1">
    <source>
        <dbReference type="SAM" id="MobiDB-lite"/>
    </source>
</evidence>
<reference evidence="2 3" key="1">
    <citation type="submission" date="2024-01" db="EMBL/GenBank/DDBJ databases">
        <title>The genomes of 5 underutilized Papilionoideae crops provide insights into root nodulation and disease resistanc.</title>
        <authorList>
            <person name="Jiang F."/>
        </authorList>
    </citation>
    <scope>NUCLEOTIDE SEQUENCE [LARGE SCALE GENOMIC DNA]</scope>
    <source>
        <strain evidence="2">LVBAO_FW01</strain>
        <tissue evidence="2">Leaves</tissue>
    </source>
</reference>